<accession>A0A0X3NV26</accession>
<evidence type="ECO:0000313" key="1">
    <source>
        <dbReference type="EMBL" id="JAP41367.1"/>
    </source>
</evidence>
<organism evidence="1">
    <name type="scientific">Schistocephalus solidus</name>
    <name type="common">Tapeworm</name>
    <dbReference type="NCBI Taxonomy" id="70667"/>
    <lineage>
        <taxon>Eukaryota</taxon>
        <taxon>Metazoa</taxon>
        <taxon>Spiralia</taxon>
        <taxon>Lophotrochozoa</taxon>
        <taxon>Platyhelminthes</taxon>
        <taxon>Cestoda</taxon>
        <taxon>Eucestoda</taxon>
        <taxon>Diphyllobothriidea</taxon>
        <taxon>Diphyllobothriidae</taxon>
        <taxon>Schistocephalus</taxon>
    </lineage>
</organism>
<dbReference type="AlphaFoldDB" id="A0A0X3NV26"/>
<protein>
    <submittedName>
        <fullName evidence="1">Uncharacterized protein</fullName>
    </submittedName>
</protein>
<reference evidence="1" key="1">
    <citation type="submission" date="2016-01" db="EMBL/GenBank/DDBJ databases">
        <title>Reference transcriptome for the parasite Schistocephalus solidus: insights into the molecular evolution of parasitism.</title>
        <authorList>
            <person name="Hebert F.O."/>
            <person name="Grambauer S."/>
            <person name="Barber I."/>
            <person name="Landry C.R."/>
            <person name="Aubin-Horth N."/>
        </authorList>
    </citation>
    <scope>NUCLEOTIDE SEQUENCE</scope>
</reference>
<dbReference type="EMBL" id="GEEE01021858">
    <property type="protein sequence ID" value="JAP41367.1"/>
    <property type="molecule type" value="Transcribed_RNA"/>
</dbReference>
<name>A0A0X3NV26_SCHSO</name>
<sequence>MFSSVVAQATNVTRWCLFSAKLNFSPGFTIATLSFPESKPARAPAFVIHRVLTSSSSSFSTVIISFALGKSCLLQTIKKGTRPRANTASASRLYRYSATSFRDFWMVTESMTNTTPAARLLFFCHIFVTNLFMTWDVNKSETP</sequence>
<gene>
    <name evidence="1" type="ORF">TR157059</name>
</gene>
<proteinExistence type="predicted"/>